<proteinExistence type="predicted"/>
<dbReference type="KEGG" id="mabb:MASS_1089"/>
<evidence type="ECO:0000313" key="2">
    <source>
        <dbReference type="Proteomes" id="UP000013961"/>
    </source>
</evidence>
<dbReference type="SUPFAM" id="SSF140453">
    <property type="entry name" value="EsxAB dimer-like"/>
    <property type="match status" value="1"/>
</dbReference>
<protein>
    <recommendedName>
        <fullName evidence="3">WXG100 family type VII secretion target</fullName>
    </recommendedName>
</protein>
<dbReference type="InterPro" id="IPR010310">
    <property type="entry name" value="T7SS_ESAT-6-like"/>
</dbReference>
<gene>
    <name evidence="1" type="ORF">MASS_1089</name>
</gene>
<organism evidence="1 2">
    <name type="scientific">Mycobacteroides abscessus subsp. bolletii 50594</name>
    <dbReference type="NCBI Taxonomy" id="1303024"/>
    <lineage>
        <taxon>Bacteria</taxon>
        <taxon>Bacillati</taxon>
        <taxon>Actinomycetota</taxon>
        <taxon>Actinomycetes</taxon>
        <taxon>Mycobacteriales</taxon>
        <taxon>Mycobacteriaceae</taxon>
        <taxon>Mycobacteroides</taxon>
        <taxon>Mycobacteroides abscessus</taxon>
    </lineage>
</organism>
<dbReference type="AlphaFoldDB" id="A0AB33A7P8"/>
<sequence>MTSKKPGGSGGDAEFEVSVPQLKEVFEDLRAFRKYLAAQIQDAETTVMRLGSDWSGQARDAQVEFFSQLAAGMADIDEGLAEFSKSVNSAHGHYDKAITANKSMWPGK</sequence>
<dbReference type="Gene3D" id="1.10.287.1060">
    <property type="entry name" value="ESAT-6-like"/>
    <property type="match status" value="1"/>
</dbReference>
<reference evidence="1 2" key="1">
    <citation type="journal article" date="2013" name="Genome Announc.">
        <title>Complete Genome Sequence of Mycobacterium massiliense Clinical Strain Asan 50594, Belonging to the Type II Genotype.</title>
        <authorList>
            <person name="Kim B.J."/>
            <person name="Kim B.R."/>
            <person name="Hong S.H."/>
            <person name="Seok S.H."/>
            <person name="Kook Y.H."/>
            <person name="Kim B.J."/>
        </authorList>
    </citation>
    <scope>NUCLEOTIDE SEQUENCE [LARGE SCALE GENOMIC DNA]</scope>
    <source>
        <strain evidence="1 2">50594</strain>
    </source>
</reference>
<evidence type="ECO:0000313" key="1">
    <source>
        <dbReference type="EMBL" id="AGM27691.1"/>
    </source>
</evidence>
<name>A0AB33A7P8_9MYCO</name>
<dbReference type="Pfam" id="PF06013">
    <property type="entry name" value="WXG100"/>
    <property type="match status" value="1"/>
</dbReference>
<dbReference type="InterPro" id="IPR036689">
    <property type="entry name" value="ESAT-6-like_sf"/>
</dbReference>
<accession>A0AB33A7P8</accession>
<dbReference type="RefSeq" id="WP_016342018.1">
    <property type="nucleotide sequence ID" value="NC_021282.1"/>
</dbReference>
<dbReference type="Proteomes" id="UP000013961">
    <property type="component" value="Chromosome"/>
</dbReference>
<dbReference type="EMBL" id="CP004374">
    <property type="protein sequence ID" value="AGM27691.1"/>
    <property type="molecule type" value="Genomic_DNA"/>
</dbReference>
<evidence type="ECO:0008006" key="3">
    <source>
        <dbReference type="Google" id="ProtNLM"/>
    </source>
</evidence>